<dbReference type="PANTHER" id="PTHR10683">
    <property type="entry name" value="TRANSALDOLASE"/>
    <property type="match status" value="1"/>
</dbReference>
<feature type="chain" id="PRO_5040150290" evidence="2">
    <location>
        <begin position="28"/>
        <end position="269"/>
    </location>
</feature>
<dbReference type="Gene3D" id="3.20.20.70">
    <property type="entry name" value="Aldolase class I"/>
    <property type="match status" value="1"/>
</dbReference>
<accession>A0A9N8DF61</accession>
<dbReference type="SUPFAM" id="SSF51569">
    <property type="entry name" value="Aldolase"/>
    <property type="match status" value="1"/>
</dbReference>
<comment type="caution">
    <text evidence="3">The sequence shown here is derived from an EMBL/GenBank/DDBJ whole genome shotgun (WGS) entry which is preliminary data.</text>
</comment>
<dbReference type="PROSITE" id="PS01054">
    <property type="entry name" value="TRANSALDOLASE_1"/>
    <property type="match status" value="1"/>
</dbReference>
<dbReference type="InterPro" id="IPR018225">
    <property type="entry name" value="Transaldolase_AS"/>
</dbReference>
<dbReference type="Pfam" id="PF00923">
    <property type="entry name" value="TAL_FSA"/>
    <property type="match status" value="1"/>
</dbReference>
<dbReference type="Proteomes" id="UP001153069">
    <property type="component" value="Unassembled WGS sequence"/>
</dbReference>
<evidence type="ECO:0000313" key="3">
    <source>
        <dbReference type="EMBL" id="CAB9501549.1"/>
    </source>
</evidence>
<reference evidence="3" key="1">
    <citation type="submission" date="2020-06" db="EMBL/GenBank/DDBJ databases">
        <authorList>
            <consortium name="Plant Systems Biology data submission"/>
        </authorList>
    </citation>
    <scope>NUCLEOTIDE SEQUENCE</scope>
    <source>
        <strain evidence="3">D6</strain>
    </source>
</reference>
<evidence type="ECO:0000256" key="2">
    <source>
        <dbReference type="SAM" id="SignalP"/>
    </source>
</evidence>
<dbReference type="InterPro" id="IPR001585">
    <property type="entry name" value="TAL/FSA"/>
</dbReference>
<evidence type="ECO:0000313" key="4">
    <source>
        <dbReference type="Proteomes" id="UP001153069"/>
    </source>
</evidence>
<keyword evidence="2" id="KW-0732">Signal</keyword>
<feature type="signal peptide" evidence="2">
    <location>
        <begin position="1"/>
        <end position="27"/>
    </location>
</feature>
<evidence type="ECO:0000256" key="1">
    <source>
        <dbReference type="ARBA" id="ARBA00023270"/>
    </source>
</evidence>
<gene>
    <name evidence="3" type="ORF">SEMRO_111_G055450.1</name>
</gene>
<organism evidence="3 4">
    <name type="scientific">Seminavis robusta</name>
    <dbReference type="NCBI Taxonomy" id="568900"/>
    <lineage>
        <taxon>Eukaryota</taxon>
        <taxon>Sar</taxon>
        <taxon>Stramenopiles</taxon>
        <taxon>Ochrophyta</taxon>
        <taxon>Bacillariophyta</taxon>
        <taxon>Bacillariophyceae</taxon>
        <taxon>Bacillariophycidae</taxon>
        <taxon>Naviculales</taxon>
        <taxon>Naviculaceae</taxon>
        <taxon>Seminavis</taxon>
    </lineage>
</organism>
<protein>
    <submittedName>
        <fullName evidence="3">Probable transaldolase</fullName>
    </submittedName>
</protein>
<dbReference type="GO" id="GO:0005975">
    <property type="term" value="P:carbohydrate metabolic process"/>
    <property type="evidence" value="ECO:0007669"/>
    <property type="project" value="InterPro"/>
</dbReference>
<sequence>MTLRRSLSPAMILQLWILVVLSTVVESLLQSPTTSHRGHNRLFLDTAEESIWQELLPLGIFHGVTTNPSLLEAAGQECSTSNIHHLAQTALSTPGCHEVMVQAWGNAAPEMYKIGMELSKPDRARIVVSVPVTREGTKAAACLIQSGVRVCMTACFNANQAIIAAGLGAEYVAPFLGRMTDSGKSGLEECLRMGHIVNGMQATTRILVSSIRSEDSMAELMAVGEMDTFTITPDVARALFQDPLTQEAAEDFQAAAQRAGKDRLLPPTE</sequence>
<keyword evidence="4" id="KW-1185">Reference proteome</keyword>
<dbReference type="EMBL" id="CAICTM010000110">
    <property type="protein sequence ID" value="CAB9501549.1"/>
    <property type="molecule type" value="Genomic_DNA"/>
</dbReference>
<proteinExistence type="predicted"/>
<dbReference type="PANTHER" id="PTHR10683:SF40">
    <property type="entry name" value="FRUCTOSE-6-PHOSPHATE ALDOLASE 1-RELATED"/>
    <property type="match status" value="1"/>
</dbReference>
<name>A0A9N8DF61_9STRA</name>
<dbReference type="InterPro" id="IPR013785">
    <property type="entry name" value="Aldolase_TIM"/>
</dbReference>
<dbReference type="AlphaFoldDB" id="A0A9N8DF61"/>
<dbReference type="OrthoDB" id="341259at2759"/>
<keyword evidence="1" id="KW-0704">Schiff base</keyword>